<keyword evidence="3" id="KW-1185">Reference proteome</keyword>
<protein>
    <submittedName>
        <fullName evidence="2">Uroporphyrinogen decarboxylase (Uro-d)</fullName>
    </submittedName>
</protein>
<evidence type="ECO:0000313" key="2">
    <source>
        <dbReference type="EMBL" id="SLM52530.1"/>
    </source>
</evidence>
<dbReference type="EMBL" id="FWEY01000007">
    <property type="protein sequence ID" value="SLM52530.1"/>
    <property type="molecule type" value="Genomic_DNA"/>
</dbReference>
<organism evidence="2 3">
    <name type="scientific">Trichococcus pasteurii</name>
    <dbReference type="NCBI Taxonomy" id="43064"/>
    <lineage>
        <taxon>Bacteria</taxon>
        <taxon>Bacillati</taxon>
        <taxon>Bacillota</taxon>
        <taxon>Bacilli</taxon>
        <taxon>Lactobacillales</taxon>
        <taxon>Carnobacteriaceae</taxon>
        <taxon>Trichococcus</taxon>
    </lineage>
</organism>
<dbReference type="GO" id="GO:0004853">
    <property type="term" value="F:uroporphyrinogen decarboxylase activity"/>
    <property type="evidence" value="ECO:0007669"/>
    <property type="project" value="InterPro"/>
</dbReference>
<evidence type="ECO:0000313" key="3">
    <source>
        <dbReference type="Proteomes" id="UP000195985"/>
    </source>
</evidence>
<dbReference type="Pfam" id="PF01208">
    <property type="entry name" value="URO-D"/>
    <property type="match status" value="1"/>
</dbReference>
<accession>A0A1W1IHS2</accession>
<dbReference type="AlphaFoldDB" id="A0A1W1IHS2"/>
<dbReference type="SUPFAM" id="SSF51726">
    <property type="entry name" value="UROD/MetE-like"/>
    <property type="match status" value="1"/>
</dbReference>
<dbReference type="STRING" id="43064.SAMN04488086_10846"/>
<dbReference type="GO" id="GO:0006779">
    <property type="term" value="P:porphyrin-containing compound biosynthetic process"/>
    <property type="evidence" value="ECO:0007669"/>
    <property type="project" value="InterPro"/>
</dbReference>
<dbReference type="Gene3D" id="3.20.20.210">
    <property type="match status" value="1"/>
</dbReference>
<gene>
    <name evidence="2" type="ORF">TPAS_2224</name>
</gene>
<sequence>MTETNRKQLIFDTFDNKETERVPVGFWFHFVFGDAQFRGLEDRSILDRVIAGHKEFYDAFKPDFVKIMSDGFFGHPSLLEKRIEIADDLYNVQAVGPNHPWITEQVKTVKRIKESFNGEVATFYNIFSPANYIRIAFEAWDKDPEKFTRFFETEPEALAYAANEIAKDIAVLTQRVIEEAGTDGIYLSVQNVQSSTATKEAYQNYIAPSELAVLAEANKVSDYNILHICGYEHHQNDLSYYRDYEAKAYNWAVHTEKISLKEGKDFFGNKAVIGGFDNNTGTLLDSGNKVDIAQFTVDIIHEIGDTGVIIGADCTVDPQIELDRLELVRQTAAGVSGKNNKQTTSLQK</sequence>
<dbReference type="RefSeq" id="WP_086943290.1">
    <property type="nucleotide sequence ID" value="NZ_FONM01000008.1"/>
</dbReference>
<dbReference type="InterPro" id="IPR000257">
    <property type="entry name" value="Uroporphyrinogen_deCOase"/>
</dbReference>
<feature type="domain" description="Uroporphyrinogen decarboxylase (URO-D)" evidence="1">
    <location>
        <begin position="85"/>
        <end position="330"/>
    </location>
</feature>
<dbReference type="OrthoDB" id="7375127at2"/>
<reference evidence="3" key="1">
    <citation type="submission" date="2016-04" db="EMBL/GenBank/DDBJ databases">
        <authorList>
            <person name="Strepis N."/>
        </authorList>
    </citation>
    <scope>NUCLEOTIDE SEQUENCE [LARGE SCALE GENOMIC DNA]</scope>
</reference>
<name>A0A1W1IHS2_9LACT</name>
<dbReference type="InterPro" id="IPR038071">
    <property type="entry name" value="UROD/MetE-like_sf"/>
</dbReference>
<evidence type="ECO:0000259" key="1">
    <source>
        <dbReference type="Pfam" id="PF01208"/>
    </source>
</evidence>
<proteinExistence type="predicted"/>
<dbReference type="Proteomes" id="UP000195985">
    <property type="component" value="Unassembled WGS sequence"/>
</dbReference>